<protein>
    <recommendedName>
        <fullName evidence="7">THO complex subunit 7</fullName>
    </recommendedName>
</protein>
<feature type="compositionally biased region" description="Polar residues" evidence="4">
    <location>
        <begin position="50"/>
        <end position="62"/>
    </location>
</feature>
<reference evidence="5 6" key="1">
    <citation type="submission" date="2024-08" db="EMBL/GenBank/DDBJ databases">
        <authorList>
            <person name="Cucini C."/>
            <person name="Frati F."/>
        </authorList>
    </citation>
    <scope>NUCLEOTIDE SEQUENCE [LARGE SCALE GENOMIC DNA]</scope>
</reference>
<keyword evidence="6" id="KW-1185">Reference proteome</keyword>
<comment type="caution">
    <text evidence="5">The sequence shown here is derived from an EMBL/GenBank/DDBJ whole genome shotgun (WGS) entry which is preliminary data.</text>
</comment>
<sequence length="271" mass="30483">MESKPKVHIPERWIGKEDSVAVKGLFHHKPDITEEEPKAGTSSGTAGSSNPHGASSDSSNPTVDPIFLAEPCQIIRRRLLIDGDGAGDEKKLNKLIQYYVLLDTAESDRAEVERNFKTIMSTCEGLRCGMLKTLQMIDINEKAEGYWIMLMDKISEELQGHRTLVIEKLEKLAELKLTKQRNVEASNAAKLLEGTTERETSKKKLAELEAQCDELKERDAELGALIAFRKHHLDQLCNLAKRLTHEEHEEVEQAVKEAEERVLSDISIDLD</sequence>
<evidence type="ECO:0000256" key="2">
    <source>
        <dbReference type="ARBA" id="ARBA00023242"/>
    </source>
</evidence>
<evidence type="ECO:0000256" key="1">
    <source>
        <dbReference type="ARBA" id="ARBA00004123"/>
    </source>
</evidence>
<gene>
    <name evidence="5" type="ORF">ODALV1_LOCUS27003</name>
</gene>
<dbReference type="EMBL" id="CAXLJM020000118">
    <property type="protein sequence ID" value="CAL8137620.1"/>
    <property type="molecule type" value="Genomic_DNA"/>
</dbReference>
<dbReference type="Pfam" id="PF05615">
    <property type="entry name" value="THOC7"/>
    <property type="match status" value="1"/>
</dbReference>
<evidence type="ECO:0000313" key="6">
    <source>
        <dbReference type="Proteomes" id="UP001642540"/>
    </source>
</evidence>
<name>A0ABP1RWG4_9HEXA</name>
<comment type="subcellular location">
    <subcellularLocation>
        <location evidence="1">Nucleus</location>
    </subcellularLocation>
</comment>
<keyword evidence="2" id="KW-0539">Nucleus</keyword>
<feature type="region of interest" description="Disordered" evidence="4">
    <location>
        <begin position="25"/>
        <end position="62"/>
    </location>
</feature>
<organism evidence="5 6">
    <name type="scientific">Orchesella dallaii</name>
    <dbReference type="NCBI Taxonomy" id="48710"/>
    <lineage>
        <taxon>Eukaryota</taxon>
        <taxon>Metazoa</taxon>
        <taxon>Ecdysozoa</taxon>
        <taxon>Arthropoda</taxon>
        <taxon>Hexapoda</taxon>
        <taxon>Collembola</taxon>
        <taxon>Entomobryomorpha</taxon>
        <taxon>Entomobryoidea</taxon>
        <taxon>Orchesellidae</taxon>
        <taxon>Orchesellinae</taxon>
        <taxon>Orchesella</taxon>
    </lineage>
</organism>
<accession>A0ABP1RWG4</accession>
<proteinExistence type="predicted"/>
<feature type="coiled-coil region" evidence="3">
    <location>
        <begin position="191"/>
        <end position="261"/>
    </location>
</feature>
<evidence type="ECO:0000256" key="4">
    <source>
        <dbReference type="SAM" id="MobiDB-lite"/>
    </source>
</evidence>
<evidence type="ECO:0000256" key="3">
    <source>
        <dbReference type="SAM" id="Coils"/>
    </source>
</evidence>
<dbReference type="InterPro" id="IPR008501">
    <property type="entry name" value="THOC7/Mft1"/>
</dbReference>
<evidence type="ECO:0008006" key="7">
    <source>
        <dbReference type="Google" id="ProtNLM"/>
    </source>
</evidence>
<feature type="compositionally biased region" description="Basic and acidic residues" evidence="4">
    <location>
        <begin position="28"/>
        <end position="38"/>
    </location>
</feature>
<keyword evidence="3" id="KW-0175">Coiled coil</keyword>
<dbReference type="Proteomes" id="UP001642540">
    <property type="component" value="Unassembled WGS sequence"/>
</dbReference>
<feature type="compositionally biased region" description="Low complexity" evidence="4">
    <location>
        <begin position="39"/>
        <end position="49"/>
    </location>
</feature>
<evidence type="ECO:0000313" key="5">
    <source>
        <dbReference type="EMBL" id="CAL8137620.1"/>
    </source>
</evidence>